<organism evidence="1">
    <name type="scientific">uncultured Caudovirales phage</name>
    <dbReference type="NCBI Taxonomy" id="2100421"/>
    <lineage>
        <taxon>Viruses</taxon>
        <taxon>Duplodnaviria</taxon>
        <taxon>Heunggongvirae</taxon>
        <taxon>Uroviricota</taxon>
        <taxon>Caudoviricetes</taxon>
        <taxon>Peduoviridae</taxon>
        <taxon>Maltschvirus</taxon>
        <taxon>Maltschvirus maltsch</taxon>
    </lineage>
</organism>
<dbReference type="EMBL" id="LR796465">
    <property type="protein sequence ID" value="CAB4146419.1"/>
    <property type="molecule type" value="Genomic_DNA"/>
</dbReference>
<sequence>MNSEKKTSKDNNKTNYESTLELLKTARKTFSIYAINTIQEEADGRNHGITKFKSIAEGYEVLDLIDKAIIDNMICNTKYQNVANVVKYFNKNIVKLLDENDESNLRFAYRDLAILMSLKDKPINSFEILDDNINAAANDYTDDSDVLPKEAFIINMENIVPDERDYKEEKIFKDKEL</sequence>
<gene>
    <name evidence="1" type="ORF">UFOVP495_10</name>
</gene>
<name>A0A6J5MS84_9CAUD</name>
<protein>
    <submittedName>
        <fullName evidence="1">Uncharacterized protein</fullName>
    </submittedName>
</protein>
<evidence type="ECO:0000313" key="1">
    <source>
        <dbReference type="EMBL" id="CAB4146419.1"/>
    </source>
</evidence>
<proteinExistence type="predicted"/>
<reference evidence="1" key="1">
    <citation type="submission" date="2020-04" db="EMBL/GenBank/DDBJ databases">
        <authorList>
            <person name="Chiriac C."/>
            <person name="Salcher M."/>
            <person name="Ghai R."/>
            <person name="Kavagutti S V."/>
        </authorList>
    </citation>
    <scope>NUCLEOTIDE SEQUENCE</scope>
</reference>
<accession>A0A6J5MS84</accession>